<comment type="caution">
    <text evidence="1">The sequence shown here is derived from an EMBL/GenBank/DDBJ whole genome shotgun (WGS) entry which is preliminary data.</text>
</comment>
<gene>
    <name evidence="1" type="ORF">Ari01nite_55190</name>
</gene>
<dbReference type="EMBL" id="BOMV01000059">
    <property type="protein sequence ID" value="GIE98054.1"/>
    <property type="molecule type" value="Genomic_DNA"/>
</dbReference>
<organism evidence="1 2">
    <name type="scientific">Paractinoplanes rishiriensis</name>
    <dbReference type="NCBI Taxonomy" id="1050105"/>
    <lineage>
        <taxon>Bacteria</taxon>
        <taxon>Bacillati</taxon>
        <taxon>Actinomycetota</taxon>
        <taxon>Actinomycetes</taxon>
        <taxon>Micromonosporales</taxon>
        <taxon>Micromonosporaceae</taxon>
        <taxon>Paractinoplanes</taxon>
    </lineage>
</organism>
<evidence type="ECO:0000313" key="1">
    <source>
        <dbReference type="EMBL" id="GIE98054.1"/>
    </source>
</evidence>
<sequence length="86" mass="8974">MASVEEVKAHVAASVDGAGRAATGIQQISDQLEDALALLRMTAVGSFHPSVASAIAHLEQARTRLDEAAQLTRAAMDAADTFRTVI</sequence>
<dbReference type="AlphaFoldDB" id="A0A919K265"/>
<protein>
    <submittedName>
        <fullName evidence="1">Uncharacterized protein</fullName>
    </submittedName>
</protein>
<reference evidence="1" key="1">
    <citation type="submission" date="2021-01" db="EMBL/GenBank/DDBJ databases">
        <title>Whole genome shotgun sequence of Actinoplanes rishiriensis NBRC 108556.</title>
        <authorList>
            <person name="Komaki H."/>
            <person name="Tamura T."/>
        </authorList>
    </citation>
    <scope>NUCLEOTIDE SEQUENCE</scope>
    <source>
        <strain evidence="1">NBRC 108556</strain>
    </source>
</reference>
<proteinExistence type="predicted"/>
<name>A0A919K265_9ACTN</name>
<evidence type="ECO:0000313" key="2">
    <source>
        <dbReference type="Proteomes" id="UP000636960"/>
    </source>
</evidence>
<dbReference type="Proteomes" id="UP000636960">
    <property type="component" value="Unassembled WGS sequence"/>
</dbReference>
<keyword evidence="2" id="KW-1185">Reference proteome</keyword>
<accession>A0A919K265</accession>
<dbReference type="RefSeq" id="WP_203785069.1">
    <property type="nucleotide sequence ID" value="NZ_BOMV01000059.1"/>
</dbReference>